<dbReference type="InterPro" id="IPR003439">
    <property type="entry name" value="ABC_transporter-like_ATP-bd"/>
</dbReference>
<dbReference type="InterPro" id="IPR003593">
    <property type="entry name" value="AAA+_ATPase"/>
</dbReference>
<dbReference type="InterPro" id="IPR027417">
    <property type="entry name" value="P-loop_NTPase"/>
</dbReference>
<accession>A0A511UV65</accession>
<dbReference type="SMART" id="SM00382">
    <property type="entry name" value="AAA"/>
    <property type="match status" value="1"/>
</dbReference>
<evidence type="ECO:0000256" key="4">
    <source>
        <dbReference type="ARBA" id="ARBA00022840"/>
    </source>
</evidence>
<dbReference type="EMBL" id="BJXW01000001">
    <property type="protein sequence ID" value="GEN29831.1"/>
    <property type="molecule type" value="Genomic_DNA"/>
</dbReference>
<keyword evidence="4 6" id="KW-0067">ATP-binding</keyword>
<gene>
    <name evidence="6" type="ORF">CQU01_00690</name>
</gene>
<dbReference type="Gene3D" id="3.40.50.300">
    <property type="entry name" value="P-loop containing nucleotide triphosphate hydrolases"/>
    <property type="match status" value="1"/>
</dbReference>
<comment type="similarity">
    <text evidence="1">Belongs to the ABC transporter superfamily.</text>
</comment>
<organism evidence="6 7">
    <name type="scientific">Cerasibacillus quisquiliarum</name>
    <dbReference type="NCBI Taxonomy" id="227865"/>
    <lineage>
        <taxon>Bacteria</taxon>
        <taxon>Bacillati</taxon>
        <taxon>Bacillota</taxon>
        <taxon>Bacilli</taxon>
        <taxon>Bacillales</taxon>
        <taxon>Bacillaceae</taxon>
        <taxon>Cerasibacillus</taxon>
    </lineage>
</organism>
<dbReference type="AlphaFoldDB" id="A0A511UV65"/>
<reference evidence="6 7" key="1">
    <citation type="submission" date="2019-07" db="EMBL/GenBank/DDBJ databases">
        <title>Whole genome shotgun sequence of Cerasibacillus quisquiliarum NBRC 102429.</title>
        <authorList>
            <person name="Hosoyama A."/>
            <person name="Uohara A."/>
            <person name="Ohji S."/>
            <person name="Ichikawa N."/>
        </authorList>
    </citation>
    <scope>NUCLEOTIDE SEQUENCE [LARGE SCALE GENOMIC DNA]</scope>
    <source>
        <strain evidence="6 7">NBRC 102429</strain>
    </source>
</reference>
<evidence type="ECO:0000259" key="5">
    <source>
        <dbReference type="PROSITE" id="PS50893"/>
    </source>
</evidence>
<keyword evidence="7" id="KW-1185">Reference proteome</keyword>
<dbReference type="GO" id="GO:0016887">
    <property type="term" value="F:ATP hydrolysis activity"/>
    <property type="evidence" value="ECO:0007669"/>
    <property type="project" value="InterPro"/>
</dbReference>
<sequence>MISAIEISKTYHNSRTAALKNTNIVIDEGSINVIMGKSGSGKSTLLNILSGLIEPSTGTVYMMNKDYYRLSEKEKAQFRGKYFGYVFQSFQLIYELTVYDNIIMPLHITNQKVNEQAVYQLLKDLEIYHYMRSFPSELSGGQQQRVAIARAMIHNPKVIFADEPTGNLDSENSLRVIELLTRLCKKNQTTLLVVTHDKQLIKNPDHLFILKDGKLV</sequence>
<feature type="domain" description="ABC transporter" evidence="5">
    <location>
        <begin position="2"/>
        <end position="216"/>
    </location>
</feature>
<dbReference type="PROSITE" id="PS50893">
    <property type="entry name" value="ABC_TRANSPORTER_2"/>
    <property type="match status" value="1"/>
</dbReference>
<dbReference type="PANTHER" id="PTHR42798:SF7">
    <property type="entry name" value="ALPHA-D-RIBOSE 1-METHYLPHOSPHONATE 5-TRIPHOSPHATE SYNTHASE SUBUNIT PHNL"/>
    <property type="match status" value="1"/>
</dbReference>
<dbReference type="GO" id="GO:0005524">
    <property type="term" value="F:ATP binding"/>
    <property type="evidence" value="ECO:0007669"/>
    <property type="project" value="UniProtKB-KW"/>
</dbReference>
<dbReference type="PROSITE" id="PS00211">
    <property type="entry name" value="ABC_TRANSPORTER_1"/>
    <property type="match status" value="1"/>
</dbReference>
<dbReference type="OrthoDB" id="9791546at2"/>
<keyword evidence="2" id="KW-0813">Transport</keyword>
<keyword evidence="3" id="KW-0547">Nucleotide-binding</keyword>
<dbReference type="CDD" id="cd03255">
    <property type="entry name" value="ABC_MJ0796_LolCDE_FtsE"/>
    <property type="match status" value="1"/>
</dbReference>
<protein>
    <submittedName>
        <fullName evidence="6">ABC transporter ATP-binding protein</fullName>
    </submittedName>
</protein>
<dbReference type="RefSeq" id="WP_146934221.1">
    <property type="nucleotide sequence ID" value="NZ_BJXW01000001.1"/>
</dbReference>
<dbReference type="InterPro" id="IPR017911">
    <property type="entry name" value="MacB-like_ATP-bd"/>
</dbReference>
<dbReference type="GO" id="GO:0022857">
    <property type="term" value="F:transmembrane transporter activity"/>
    <property type="evidence" value="ECO:0007669"/>
    <property type="project" value="UniProtKB-ARBA"/>
</dbReference>
<dbReference type="PANTHER" id="PTHR42798">
    <property type="entry name" value="LIPOPROTEIN-RELEASING SYSTEM ATP-BINDING PROTEIN LOLD"/>
    <property type="match status" value="1"/>
</dbReference>
<evidence type="ECO:0000256" key="2">
    <source>
        <dbReference type="ARBA" id="ARBA00022448"/>
    </source>
</evidence>
<dbReference type="Pfam" id="PF00005">
    <property type="entry name" value="ABC_tran"/>
    <property type="match status" value="1"/>
</dbReference>
<proteinExistence type="inferred from homology"/>
<evidence type="ECO:0000313" key="7">
    <source>
        <dbReference type="Proteomes" id="UP000321491"/>
    </source>
</evidence>
<dbReference type="GO" id="GO:0098796">
    <property type="term" value="C:membrane protein complex"/>
    <property type="evidence" value="ECO:0007669"/>
    <property type="project" value="UniProtKB-ARBA"/>
</dbReference>
<dbReference type="FunFam" id="3.40.50.300:FF:000032">
    <property type="entry name" value="Export ABC transporter ATP-binding protein"/>
    <property type="match status" value="1"/>
</dbReference>
<evidence type="ECO:0000313" key="6">
    <source>
        <dbReference type="EMBL" id="GEN29831.1"/>
    </source>
</evidence>
<evidence type="ECO:0000256" key="1">
    <source>
        <dbReference type="ARBA" id="ARBA00005417"/>
    </source>
</evidence>
<dbReference type="InterPro" id="IPR017871">
    <property type="entry name" value="ABC_transporter-like_CS"/>
</dbReference>
<evidence type="ECO:0000256" key="3">
    <source>
        <dbReference type="ARBA" id="ARBA00022741"/>
    </source>
</evidence>
<comment type="caution">
    <text evidence="6">The sequence shown here is derived from an EMBL/GenBank/DDBJ whole genome shotgun (WGS) entry which is preliminary data.</text>
</comment>
<name>A0A511UV65_9BACI</name>
<dbReference type="Proteomes" id="UP000321491">
    <property type="component" value="Unassembled WGS sequence"/>
</dbReference>
<dbReference type="SUPFAM" id="SSF52540">
    <property type="entry name" value="P-loop containing nucleoside triphosphate hydrolases"/>
    <property type="match status" value="1"/>
</dbReference>